<keyword evidence="1" id="KW-0812">Transmembrane</keyword>
<protein>
    <submittedName>
        <fullName evidence="2">ZP domain-containing protein</fullName>
    </submittedName>
</protein>
<accession>A0A8X6UCY7</accession>
<comment type="caution">
    <text evidence="2">The sequence shown here is derived from an EMBL/GenBank/DDBJ whole genome shotgun (WGS) entry which is preliminary data.</text>
</comment>
<evidence type="ECO:0000313" key="2">
    <source>
        <dbReference type="EMBL" id="GFU06000.1"/>
    </source>
</evidence>
<evidence type="ECO:0000313" key="3">
    <source>
        <dbReference type="Proteomes" id="UP000887013"/>
    </source>
</evidence>
<gene>
    <name evidence="2" type="primary">AVEN_174680_1</name>
    <name evidence="2" type="ORF">NPIL_164391</name>
</gene>
<proteinExistence type="predicted"/>
<dbReference type="AlphaFoldDB" id="A0A8X6UCY7"/>
<dbReference type="OrthoDB" id="6419027at2759"/>
<reference evidence="2" key="1">
    <citation type="submission" date="2020-08" db="EMBL/GenBank/DDBJ databases">
        <title>Multicomponent nature underlies the extraordinary mechanical properties of spider dragline silk.</title>
        <authorList>
            <person name="Kono N."/>
            <person name="Nakamura H."/>
            <person name="Mori M."/>
            <person name="Yoshida Y."/>
            <person name="Ohtoshi R."/>
            <person name="Malay A.D."/>
            <person name="Moran D.A.P."/>
            <person name="Tomita M."/>
            <person name="Numata K."/>
            <person name="Arakawa K."/>
        </authorList>
    </citation>
    <scope>NUCLEOTIDE SEQUENCE</scope>
</reference>
<keyword evidence="3" id="KW-1185">Reference proteome</keyword>
<sequence length="151" mass="17358">MHENDCCFCCIRNEKSPHILRTGIVEEELPSPKAPSTQNAEIGNTPSGLLPARFEYLIGGAALVVSLLISVCVNVYLLIFIKKKLEKNGDEESNCPPSIHESPFVDSLYRSNLYDRYNPRYDWKFESREILYPPMPIRHARSTHRSHSFKY</sequence>
<name>A0A8X6UCY7_NEPPI</name>
<dbReference type="Proteomes" id="UP000887013">
    <property type="component" value="Unassembled WGS sequence"/>
</dbReference>
<keyword evidence="1" id="KW-1133">Transmembrane helix</keyword>
<organism evidence="2 3">
    <name type="scientific">Nephila pilipes</name>
    <name type="common">Giant wood spider</name>
    <name type="synonym">Nephila maculata</name>
    <dbReference type="NCBI Taxonomy" id="299642"/>
    <lineage>
        <taxon>Eukaryota</taxon>
        <taxon>Metazoa</taxon>
        <taxon>Ecdysozoa</taxon>
        <taxon>Arthropoda</taxon>
        <taxon>Chelicerata</taxon>
        <taxon>Arachnida</taxon>
        <taxon>Araneae</taxon>
        <taxon>Araneomorphae</taxon>
        <taxon>Entelegynae</taxon>
        <taxon>Araneoidea</taxon>
        <taxon>Nephilidae</taxon>
        <taxon>Nephila</taxon>
    </lineage>
</organism>
<evidence type="ECO:0000256" key="1">
    <source>
        <dbReference type="SAM" id="Phobius"/>
    </source>
</evidence>
<feature type="transmembrane region" description="Helical" evidence="1">
    <location>
        <begin position="56"/>
        <end position="79"/>
    </location>
</feature>
<keyword evidence="1" id="KW-0472">Membrane</keyword>
<dbReference type="EMBL" id="BMAW01028154">
    <property type="protein sequence ID" value="GFU06000.1"/>
    <property type="molecule type" value="Genomic_DNA"/>
</dbReference>